<dbReference type="SUPFAM" id="SSF51971">
    <property type="entry name" value="Nucleotide-binding domain"/>
    <property type="match status" value="1"/>
</dbReference>
<evidence type="ECO:0000313" key="2">
    <source>
        <dbReference type="EMBL" id="GAA4432485.1"/>
    </source>
</evidence>
<keyword evidence="3" id="KW-1185">Reference proteome</keyword>
<evidence type="ECO:0000259" key="1">
    <source>
        <dbReference type="Pfam" id="PF01266"/>
    </source>
</evidence>
<evidence type="ECO:0000313" key="3">
    <source>
        <dbReference type="Proteomes" id="UP001501508"/>
    </source>
</evidence>
<dbReference type="Proteomes" id="UP001501508">
    <property type="component" value="Unassembled WGS sequence"/>
</dbReference>
<dbReference type="Pfam" id="PF01266">
    <property type="entry name" value="DAO"/>
    <property type="match status" value="1"/>
</dbReference>
<name>A0ABP8LMG0_9BACT</name>
<dbReference type="PANTHER" id="PTHR13847">
    <property type="entry name" value="SARCOSINE DEHYDROGENASE-RELATED"/>
    <property type="match status" value="1"/>
</dbReference>
<sequence length="358" mass="40485">MPESQYLIVGQGIAGTSLAWELLRRGQKFLVIDDPALPSSSLVAAGIFNPLTGRKLVKTWLADTIFPHALAFYRHVEAELGITCLHTTDLFRPYRNEEEKTSYLKWAASDEYAPFVASGQPDFSDDAFIRAPYNGLSVNRSGWVDLPRFLENSRNYFEKLGCFEPAHFRSQDLDIGEEAVQWQGRSFEKVILCMGVGAENDPLFNWLPFNPVKGQILNCRIERYPHSRIINQGIFILPAGNEKVRVGATYSWHDLDWEPTEDGRDYLAGKLKSLLKVPFEIESQVAGIRPSSKDRRPFAGRHPEHDRLFIFNGLGTKGVTLAPYFAAQLVKLLLDGQEIMADANIGRYFSLYSNPRKP</sequence>
<dbReference type="RefSeq" id="WP_345026406.1">
    <property type="nucleotide sequence ID" value="NZ_BAABEY010000002.1"/>
</dbReference>
<protein>
    <submittedName>
        <fullName evidence="2">FAD-dependent oxidoreductase</fullName>
    </submittedName>
</protein>
<comment type="caution">
    <text evidence="2">The sequence shown here is derived from an EMBL/GenBank/DDBJ whole genome shotgun (WGS) entry which is preliminary data.</text>
</comment>
<gene>
    <name evidence="2" type="ORF">GCM10023091_04640</name>
</gene>
<dbReference type="EMBL" id="BAABEY010000002">
    <property type="protein sequence ID" value="GAA4432485.1"/>
    <property type="molecule type" value="Genomic_DNA"/>
</dbReference>
<dbReference type="InterPro" id="IPR006076">
    <property type="entry name" value="FAD-dep_OxRdtase"/>
</dbReference>
<accession>A0ABP8LMG0</accession>
<feature type="domain" description="FAD dependent oxidoreductase" evidence="1">
    <location>
        <begin position="6"/>
        <end position="330"/>
    </location>
</feature>
<dbReference type="Gene3D" id="3.30.9.10">
    <property type="entry name" value="D-Amino Acid Oxidase, subunit A, domain 2"/>
    <property type="match status" value="1"/>
</dbReference>
<organism evidence="2 3">
    <name type="scientific">Ravibacter arvi</name>
    <dbReference type="NCBI Taxonomy" id="2051041"/>
    <lineage>
        <taxon>Bacteria</taxon>
        <taxon>Pseudomonadati</taxon>
        <taxon>Bacteroidota</taxon>
        <taxon>Cytophagia</taxon>
        <taxon>Cytophagales</taxon>
        <taxon>Spirosomataceae</taxon>
        <taxon>Ravibacter</taxon>
    </lineage>
</organism>
<proteinExistence type="predicted"/>
<dbReference type="SUPFAM" id="SSF54373">
    <property type="entry name" value="FAD-linked reductases, C-terminal domain"/>
    <property type="match status" value="1"/>
</dbReference>
<dbReference type="InterPro" id="IPR036188">
    <property type="entry name" value="FAD/NAD-bd_sf"/>
</dbReference>
<reference evidence="3" key="1">
    <citation type="journal article" date="2019" name="Int. J. Syst. Evol. Microbiol.">
        <title>The Global Catalogue of Microorganisms (GCM) 10K type strain sequencing project: providing services to taxonomists for standard genome sequencing and annotation.</title>
        <authorList>
            <consortium name="The Broad Institute Genomics Platform"/>
            <consortium name="The Broad Institute Genome Sequencing Center for Infectious Disease"/>
            <person name="Wu L."/>
            <person name="Ma J."/>
        </authorList>
    </citation>
    <scope>NUCLEOTIDE SEQUENCE [LARGE SCALE GENOMIC DNA]</scope>
    <source>
        <strain evidence="3">JCM 31920</strain>
    </source>
</reference>
<dbReference type="Gene3D" id="3.50.50.60">
    <property type="entry name" value="FAD/NAD(P)-binding domain"/>
    <property type="match status" value="1"/>
</dbReference>